<feature type="compositionally biased region" description="Low complexity" evidence="1">
    <location>
        <begin position="458"/>
        <end position="469"/>
    </location>
</feature>
<evidence type="ECO:0000256" key="1">
    <source>
        <dbReference type="SAM" id="MobiDB-lite"/>
    </source>
</evidence>
<feature type="compositionally biased region" description="Basic and acidic residues" evidence="1">
    <location>
        <begin position="550"/>
        <end position="562"/>
    </location>
</feature>
<protein>
    <recommendedName>
        <fullName evidence="2">Meiotically up-regulated protein Msb1/Mug8 domain-containing protein</fullName>
    </recommendedName>
</protein>
<dbReference type="InterPro" id="IPR012965">
    <property type="entry name" value="Msb1/Mug8_dom"/>
</dbReference>
<feature type="region of interest" description="Disordered" evidence="1">
    <location>
        <begin position="678"/>
        <end position="767"/>
    </location>
</feature>
<feature type="compositionally biased region" description="Polar residues" evidence="1">
    <location>
        <begin position="39"/>
        <end position="51"/>
    </location>
</feature>
<dbReference type="EMBL" id="AACS02000002">
    <property type="protein sequence ID" value="EAU88356.2"/>
    <property type="molecule type" value="Genomic_DNA"/>
</dbReference>
<feature type="compositionally biased region" description="Polar residues" evidence="1">
    <location>
        <begin position="917"/>
        <end position="932"/>
    </location>
</feature>
<dbReference type="InParanoid" id="A8NFX7"/>
<proteinExistence type="predicted"/>
<feature type="domain" description="Meiotically up-regulated protein Msb1/Mug8" evidence="2">
    <location>
        <begin position="128"/>
        <end position="350"/>
    </location>
</feature>
<dbReference type="GeneID" id="6009918"/>
<feature type="compositionally biased region" description="Polar residues" evidence="1">
    <location>
        <begin position="476"/>
        <end position="487"/>
    </location>
</feature>
<dbReference type="eggNOG" id="ENOG502S5FF">
    <property type="taxonomic scope" value="Eukaryota"/>
</dbReference>
<feature type="compositionally biased region" description="Basic and acidic residues" evidence="1">
    <location>
        <begin position="12"/>
        <end position="37"/>
    </location>
</feature>
<dbReference type="PANTHER" id="PTHR28093:SF1">
    <property type="entry name" value="MORPHOGENESIS-RELATED PROTEIN MSB1"/>
    <property type="match status" value="1"/>
</dbReference>
<keyword evidence="4" id="KW-1185">Reference proteome</keyword>
<name>A8NFX7_COPC7</name>
<sequence>MPSFLSKVLRRKRDDREGSSASKRSEPEAKGARREDDSPSTPNFPDDNGQQRGRGREATKDKDRALRTFFRSKSRAPSPSERKRKSEDAPVSFLSLDLLNDAGSEPTAVLDDSAVLLSNKALGDRKLTPVEAAGLVRTCSQAITLRGVDTLGIMHPHWYSASQDIQRRLISLFIHSLSTQTPSSVPSFESEISTTHSPHDVAAVLRWGLRHLQLEGGSFGKEKEWYNTFFDSERNAEYPPKAFSEKLAPLVPASNYDLLKEVFEIFSSLASHAETNSTSGGKLSKMFGLWLLSTNRVEPKDDWKSFYERWEHSGRQLEHLFLASIRDQAAEQRIPIRLLELVHRYPYTTNHSPTTDVRLLSRPQFTTQVYDALFVRVETELPTEIDRPKSKLQPLRIVAEALSCTAEEGDHAALWSKIVVASKAEGSGSPLTRIFTDDTIRILTLAGDEAAEDKAKQSPAHSLLALPSSGGRRPSFSLSEFTTDGNRTTAAQSAATETSPLTADWSVFSSAGFSSSSTPLTPLANTLFNTDDALKSSTSGKPSSPNGSRVELRKEPSGSSLKDELKLESKIAGIQIVQLDEAFVDFWSDALLDPVSASWPSFVVCKLRPALTSQLPYGEEGDKNLKWLVLEQAFAVKPPPPPPIPEATTLAERSSSPAPSSITKKRFAFWSSRSNSLLSTKSRKEGKDKNFGGPVGEMGEVLEEGSQGQPLSRASTSNTARGKKRESFIKVRVPSPKPRKSADTAPKSVDTTPPTDADKKDDNKEDKVAAVTAAAAVAGAGAVAVATQREGEAKEDAIVSNVELKEEPLPVPTEAQVTTADVLGAQAGAPATQHEPEATHASKVVEETIIKEAEPSEPVAIDEAKDDAPADNTPDAEVPVPGPAVEEIELRAPVSTEDQPAEPEPVPTREEETPAVATTSAPEDPATLNTPAEESAVAEPTPVVQVETAAPVTQDNVEIVHEIIEVDKVVTPPEIIEAVQASAVNSPKSETLDLAPANHQEGADSTPLPELAPEPVSEEQEEPTAADAIANADRAEEHTPAGTTDQETEQRGVEDVSDTSAIAEK</sequence>
<feature type="compositionally biased region" description="Low complexity" evidence="1">
    <location>
        <begin position="488"/>
        <end position="497"/>
    </location>
</feature>
<feature type="compositionally biased region" description="Polar residues" evidence="1">
    <location>
        <begin position="706"/>
        <end position="720"/>
    </location>
</feature>
<gene>
    <name evidence="3" type="ORF">CC1G_05122</name>
</gene>
<dbReference type="SUPFAM" id="SSF48350">
    <property type="entry name" value="GTPase activation domain, GAP"/>
    <property type="match status" value="1"/>
</dbReference>
<feature type="compositionally biased region" description="Basic and acidic residues" evidence="1">
    <location>
        <begin position="756"/>
        <end position="767"/>
    </location>
</feature>
<dbReference type="KEGG" id="cci:CC1G_05122"/>
<dbReference type="STRING" id="240176.A8NFX7"/>
<feature type="region of interest" description="Disordered" evidence="1">
    <location>
        <begin position="451"/>
        <end position="497"/>
    </location>
</feature>
<dbReference type="Proteomes" id="UP000001861">
    <property type="component" value="Unassembled WGS sequence"/>
</dbReference>
<dbReference type="OrthoDB" id="3362494at2759"/>
<feature type="region of interest" description="Disordered" evidence="1">
    <location>
        <begin position="1"/>
        <end position="89"/>
    </location>
</feature>
<dbReference type="OMA" id="VVGWDAY"/>
<accession>A8NFX7</accession>
<evidence type="ECO:0000313" key="3">
    <source>
        <dbReference type="EMBL" id="EAU88356.2"/>
    </source>
</evidence>
<dbReference type="InterPro" id="IPR008936">
    <property type="entry name" value="Rho_GTPase_activation_prot"/>
</dbReference>
<organism evidence="3 4">
    <name type="scientific">Coprinopsis cinerea (strain Okayama-7 / 130 / ATCC MYA-4618 / FGSC 9003)</name>
    <name type="common">Inky cap fungus</name>
    <name type="synonym">Hormographiella aspergillata</name>
    <dbReference type="NCBI Taxonomy" id="240176"/>
    <lineage>
        <taxon>Eukaryota</taxon>
        <taxon>Fungi</taxon>
        <taxon>Dikarya</taxon>
        <taxon>Basidiomycota</taxon>
        <taxon>Agaricomycotina</taxon>
        <taxon>Agaricomycetes</taxon>
        <taxon>Agaricomycetidae</taxon>
        <taxon>Agaricales</taxon>
        <taxon>Agaricineae</taxon>
        <taxon>Psathyrellaceae</taxon>
        <taxon>Coprinopsis</taxon>
    </lineage>
</organism>
<feature type="region of interest" description="Disordered" evidence="1">
    <location>
        <begin position="852"/>
        <end position="951"/>
    </location>
</feature>
<dbReference type="VEuPathDB" id="FungiDB:CC1G_05122"/>
<evidence type="ECO:0000313" key="4">
    <source>
        <dbReference type="Proteomes" id="UP000001861"/>
    </source>
</evidence>
<evidence type="ECO:0000259" key="2">
    <source>
        <dbReference type="Pfam" id="PF08101"/>
    </source>
</evidence>
<feature type="region of interest" description="Disordered" evidence="1">
    <location>
        <begin position="981"/>
        <end position="1065"/>
    </location>
</feature>
<feature type="compositionally biased region" description="Polar residues" evidence="1">
    <location>
        <begin position="651"/>
        <end position="660"/>
    </location>
</feature>
<feature type="compositionally biased region" description="Basic and acidic residues" evidence="1">
    <location>
        <begin position="54"/>
        <end position="66"/>
    </location>
</feature>
<dbReference type="Pfam" id="PF08101">
    <property type="entry name" value="Msb1-Mug8_dom"/>
    <property type="match status" value="1"/>
</dbReference>
<dbReference type="AlphaFoldDB" id="A8NFX7"/>
<feature type="region of interest" description="Disordered" evidence="1">
    <location>
        <begin position="534"/>
        <end position="562"/>
    </location>
</feature>
<feature type="region of interest" description="Disordered" evidence="1">
    <location>
        <begin position="639"/>
        <end position="660"/>
    </location>
</feature>
<dbReference type="HOGENOM" id="CLU_002740_1_0_1"/>
<reference evidence="3 4" key="1">
    <citation type="journal article" date="2010" name="Proc. Natl. Acad. Sci. U.S.A.">
        <title>Insights into evolution of multicellular fungi from the assembled chromosomes of the mushroom Coprinopsis cinerea (Coprinus cinereus).</title>
        <authorList>
            <person name="Stajich J.E."/>
            <person name="Wilke S.K."/>
            <person name="Ahren D."/>
            <person name="Au C.H."/>
            <person name="Birren B.W."/>
            <person name="Borodovsky M."/>
            <person name="Burns C."/>
            <person name="Canback B."/>
            <person name="Casselton L.A."/>
            <person name="Cheng C.K."/>
            <person name="Deng J."/>
            <person name="Dietrich F.S."/>
            <person name="Fargo D.C."/>
            <person name="Farman M.L."/>
            <person name="Gathman A.C."/>
            <person name="Goldberg J."/>
            <person name="Guigo R."/>
            <person name="Hoegger P.J."/>
            <person name="Hooker J.B."/>
            <person name="Huggins A."/>
            <person name="James T.Y."/>
            <person name="Kamada T."/>
            <person name="Kilaru S."/>
            <person name="Kodira C."/>
            <person name="Kues U."/>
            <person name="Kupfer D."/>
            <person name="Kwan H.S."/>
            <person name="Lomsadze A."/>
            <person name="Li W."/>
            <person name="Lilly W.W."/>
            <person name="Ma L.J."/>
            <person name="Mackey A.J."/>
            <person name="Manning G."/>
            <person name="Martin F."/>
            <person name="Muraguchi H."/>
            <person name="Natvig D.O."/>
            <person name="Palmerini H."/>
            <person name="Ramesh M.A."/>
            <person name="Rehmeyer C.J."/>
            <person name="Roe B.A."/>
            <person name="Shenoy N."/>
            <person name="Stanke M."/>
            <person name="Ter-Hovhannisyan V."/>
            <person name="Tunlid A."/>
            <person name="Velagapudi R."/>
            <person name="Vision T.J."/>
            <person name="Zeng Q."/>
            <person name="Zolan M.E."/>
            <person name="Pukkila P.J."/>
        </authorList>
    </citation>
    <scope>NUCLEOTIDE SEQUENCE [LARGE SCALE GENOMIC DNA]</scope>
    <source>
        <strain evidence="4">Okayama-7 / 130 / ATCC MYA-4618 / FGSC 9003</strain>
    </source>
</reference>
<comment type="caution">
    <text evidence="3">The sequence shown here is derived from an EMBL/GenBank/DDBJ whole genome shotgun (WGS) entry which is preliminary data.</text>
</comment>
<dbReference type="Gene3D" id="1.10.555.10">
    <property type="entry name" value="Rho GTPase activation protein"/>
    <property type="match status" value="1"/>
</dbReference>
<dbReference type="InterPro" id="IPR037508">
    <property type="entry name" value="Msb1/Mug8"/>
</dbReference>
<dbReference type="PANTHER" id="PTHR28093">
    <property type="entry name" value="MORPHOGENESIS-RELATED PROTEIN MSB1"/>
    <property type="match status" value="1"/>
</dbReference>
<feature type="compositionally biased region" description="Polar residues" evidence="1">
    <location>
        <begin position="534"/>
        <end position="547"/>
    </location>
</feature>
<dbReference type="RefSeq" id="XP_001833422.2">
    <property type="nucleotide sequence ID" value="XM_001833370.2"/>
</dbReference>